<dbReference type="PaxDb" id="121845-A0A3Q0J9L8"/>
<name>A0A3Q0J9L8_DIACI</name>
<feature type="compositionally biased region" description="Acidic residues" evidence="1">
    <location>
        <begin position="25"/>
        <end position="34"/>
    </location>
</feature>
<feature type="compositionally biased region" description="Polar residues" evidence="1">
    <location>
        <begin position="482"/>
        <end position="499"/>
    </location>
</feature>
<feature type="region of interest" description="Disordered" evidence="1">
    <location>
        <begin position="22"/>
        <end position="43"/>
    </location>
</feature>
<feature type="region of interest" description="Disordered" evidence="1">
    <location>
        <begin position="482"/>
        <end position="507"/>
    </location>
</feature>
<dbReference type="KEGG" id="dci:103517115"/>
<feature type="compositionally biased region" description="Basic residues" evidence="1">
    <location>
        <begin position="394"/>
        <end position="407"/>
    </location>
</feature>
<feature type="compositionally biased region" description="Basic residues" evidence="1">
    <location>
        <begin position="1208"/>
        <end position="1218"/>
    </location>
</feature>
<feature type="region of interest" description="Disordered" evidence="1">
    <location>
        <begin position="138"/>
        <end position="168"/>
    </location>
</feature>
<feature type="compositionally biased region" description="Polar residues" evidence="1">
    <location>
        <begin position="1169"/>
        <end position="1179"/>
    </location>
</feature>
<feature type="region of interest" description="Disordered" evidence="1">
    <location>
        <begin position="938"/>
        <end position="994"/>
    </location>
</feature>
<feature type="compositionally biased region" description="Basic residues" evidence="1">
    <location>
        <begin position="372"/>
        <end position="385"/>
    </location>
</feature>
<feature type="region of interest" description="Disordered" evidence="1">
    <location>
        <begin position="305"/>
        <end position="449"/>
    </location>
</feature>
<feature type="compositionally biased region" description="Basic and acidic residues" evidence="1">
    <location>
        <begin position="976"/>
        <end position="991"/>
    </location>
</feature>
<sequence>MASDNDKDDDLNLVGYIDDMTLVENDNEDKEEGEISNGSSSSIGYNQMVLSHRSESILSLSDISSTKSYDEPLIRDMTLLDNDQPTESPSLHELELEKNKLIERIKSKLNTPNSSEKVMRDIEKLDIIKMSIAEIKSRGTDNPKLKHREKRKSKKSKKSSKRKKKSIIPSVAEQEFTNYSSSRLLAKPGIPPVHGVQEDELFPNLDEVINATPFTGGQNLKIAVRNDLFKHKVFNDSEIDSSIKKQKSISFYNPSSPTSSHSTAETISDLSELNCSREKLQYSCRDSREKLQWNVLQDPAVEFSEEKYSKRKKRHSRKKIKSPIKSHYSRDETMSPTLSQRRPSKSPHERHHSRIGQSKSTHPTSSLDTSPHKRHHSGSRQRRRPSDRSTSIHLKSRHSKHSRRKDRSRTYSSHSDSGSSSKGKSSSRRQQRRQCSRSASSSSSQSIEITKSVLTNQSVIRSPDKSADVSLFQGVNKSLLTFSSNERTPGTSQYSSSSPKVEAVPASSGLPNLNSSYNIPSLGLDLNRDISEHPKKPNLSQLVIPCHQQTSSSPSIVHAFHLESNCESEDTNRNICDQSDVSNYDVISMDAGSDSLESDILLDNNNLSKPVMNNKSCEHVESTHPLNTMSVKERDTLENIPDKESDTLVYIPGKETDILENLPDKESDILENIPDKVSDTLGNIPDKKSDTLDNIPGKETDTLENLVKDQMHCNLSTNKCQDPTESLMNESCSRIASGSNENQKVNNREIVVHELEIEYLLHNPAIPDYVANGSADFFAELQQVLCSARFNTKTKHDSLAIEKWFVIINSIYYDLIYKKNNTTFEKIKKYCHILDLFRDYFNKIVSQPKNKKRFEVEESNFDKELAEIKKSNSDKKELVEVEESNFDKELVEIKKSNSDKKELAKVEDSNSDKKEFAEIEEINSDKKELGEVEDSNFDKKEFVELNDSNSKEKESVQVEDGDSDKKVLSEIGNDPVNKKELDHSRNEDGKDCQNMNMSENIEYDRMKKSFAKTNAQVQIHRMTMSPKNLSSKDSPQRSLLTSAEYTESSLLENSFEAPTRGHAPKAISFKRMSLDSHSQINEESTVPIKLSFRRSSGDTWINLSKENLVDDRNEIVPNTKIGVHRFPASYAKLIAMENGKRHKQNVVNSPSKACHESKAIDFKSHQQSKETTLSELRSCTTERKGNESSVDLEKSSDNEALVYESKQHRPSQKSRKQKQLYDEYSSDEEEHDLRATDEDTDDISGITGINKGNGNITPLTNTNLVGDKSDNLKHEVVIKNKNQHDKLCASKAKKKKLGKFNIANFIKHKGSKKENVL</sequence>
<keyword evidence="2" id="KW-1185">Reference proteome</keyword>
<feature type="compositionally biased region" description="Polar residues" evidence="1">
    <location>
        <begin position="355"/>
        <end position="369"/>
    </location>
</feature>
<organism evidence="2 3">
    <name type="scientific">Diaphorina citri</name>
    <name type="common">Asian citrus psyllid</name>
    <dbReference type="NCBI Taxonomy" id="121845"/>
    <lineage>
        <taxon>Eukaryota</taxon>
        <taxon>Metazoa</taxon>
        <taxon>Ecdysozoa</taxon>
        <taxon>Arthropoda</taxon>
        <taxon>Hexapoda</taxon>
        <taxon>Insecta</taxon>
        <taxon>Pterygota</taxon>
        <taxon>Neoptera</taxon>
        <taxon>Paraneoptera</taxon>
        <taxon>Hemiptera</taxon>
        <taxon>Sternorrhyncha</taxon>
        <taxon>Psylloidea</taxon>
        <taxon>Psyllidae</taxon>
        <taxon>Diaphorininae</taxon>
        <taxon>Diaphorina</taxon>
    </lineage>
</organism>
<accession>A0A3Q0J9L8</accession>
<reference evidence="3" key="1">
    <citation type="submission" date="2025-08" db="UniProtKB">
        <authorList>
            <consortium name="RefSeq"/>
        </authorList>
    </citation>
    <scope>IDENTIFICATION</scope>
</reference>
<feature type="compositionally biased region" description="Basic residues" evidence="1">
    <location>
        <begin position="425"/>
        <end position="435"/>
    </location>
</feature>
<feature type="compositionally biased region" description="Low complexity" evidence="1">
    <location>
        <begin position="436"/>
        <end position="446"/>
    </location>
</feature>
<protein>
    <submittedName>
        <fullName evidence="3">Uncharacterized protein LOC103517115</fullName>
    </submittedName>
</protein>
<dbReference type="Proteomes" id="UP000079169">
    <property type="component" value="Unplaced"/>
</dbReference>
<feature type="compositionally biased region" description="Basic residues" evidence="1">
    <location>
        <begin position="145"/>
        <end position="166"/>
    </location>
</feature>
<proteinExistence type="predicted"/>
<dbReference type="RefSeq" id="XP_026685126.1">
    <property type="nucleotide sequence ID" value="XM_026829325.1"/>
</dbReference>
<evidence type="ECO:0000256" key="1">
    <source>
        <dbReference type="SAM" id="MobiDB-lite"/>
    </source>
</evidence>
<feature type="compositionally biased region" description="Basic and acidic residues" evidence="1">
    <location>
        <begin position="938"/>
        <end position="956"/>
    </location>
</feature>
<feature type="compositionally biased region" description="Basic residues" evidence="1">
    <location>
        <begin position="309"/>
        <end position="324"/>
    </location>
</feature>
<gene>
    <name evidence="3" type="primary">LOC103517115</name>
</gene>
<feature type="compositionally biased region" description="Basic residues" evidence="1">
    <location>
        <begin position="342"/>
        <end position="354"/>
    </location>
</feature>
<evidence type="ECO:0000313" key="3">
    <source>
        <dbReference type="RefSeq" id="XP_026685126.1"/>
    </source>
</evidence>
<feature type="compositionally biased region" description="Low complexity" evidence="1">
    <location>
        <begin position="410"/>
        <end position="424"/>
    </location>
</feature>
<feature type="compositionally biased region" description="Basic and acidic residues" evidence="1">
    <location>
        <begin position="1180"/>
        <end position="1197"/>
    </location>
</feature>
<dbReference type="GeneID" id="103517115"/>
<evidence type="ECO:0000313" key="2">
    <source>
        <dbReference type="Proteomes" id="UP000079169"/>
    </source>
</evidence>
<feature type="region of interest" description="Disordered" evidence="1">
    <location>
        <begin position="1161"/>
        <end position="1249"/>
    </location>
</feature>